<evidence type="ECO:0000313" key="2">
    <source>
        <dbReference type="EMBL" id="SVC17703.1"/>
    </source>
</evidence>
<evidence type="ECO:0000259" key="1">
    <source>
        <dbReference type="Pfam" id="PF05099"/>
    </source>
</evidence>
<dbReference type="InterPro" id="IPR029024">
    <property type="entry name" value="TerB-like"/>
</dbReference>
<gene>
    <name evidence="2" type="ORF">METZ01_LOCUS270557</name>
</gene>
<accession>A0A382K2D6</accession>
<feature type="domain" description="Co-chaperone DjlA N-terminal" evidence="1">
    <location>
        <begin position="34"/>
        <end position="105"/>
    </location>
</feature>
<reference evidence="2" key="1">
    <citation type="submission" date="2018-05" db="EMBL/GenBank/DDBJ databases">
        <authorList>
            <person name="Lanie J.A."/>
            <person name="Ng W.-L."/>
            <person name="Kazmierczak K.M."/>
            <person name="Andrzejewski T.M."/>
            <person name="Davidsen T.M."/>
            <person name="Wayne K.J."/>
            <person name="Tettelin H."/>
            <person name="Glass J.I."/>
            <person name="Rusch D."/>
            <person name="Podicherti R."/>
            <person name="Tsui H.-C.T."/>
            <person name="Winkler M.E."/>
        </authorList>
    </citation>
    <scope>NUCLEOTIDE SEQUENCE</scope>
</reference>
<sequence>MERKEFLDILSIMNHMAHADGQMHPAEKKVLIAVFKAAKVTGEEQELIRGRSSLEEMIQEIKTDDAKTGLVDMMALVAGADGVFEEEEKLLIKKVMKRVGIKPEEHTYFKDDNNLDIAMVRSNAKKILQNLTENS</sequence>
<proteinExistence type="predicted"/>
<protein>
    <recommendedName>
        <fullName evidence="1">Co-chaperone DjlA N-terminal domain-containing protein</fullName>
    </recommendedName>
</protein>
<dbReference type="Gene3D" id="1.10.3680.10">
    <property type="entry name" value="TerB-like"/>
    <property type="match status" value="1"/>
</dbReference>
<dbReference type="CDD" id="cd07177">
    <property type="entry name" value="terB_like"/>
    <property type="match status" value="1"/>
</dbReference>
<dbReference type="Pfam" id="PF05099">
    <property type="entry name" value="TerB"/>
    <property type="match status" value="1"/>
</dbReference>
<dbReference type="AlphaFoldDB" id="A0A382K2D6"/>
<dbReference type="SUPFAM" id="SSF158682">
    <property type="entry name" value="TerB-like"/>
    <property type="match status" value="1"/>
</dbReference>
<dbReference type="EMBL" id="UINC01077515">
    <property type="protein sequence ID" value="SVC17703.1"/>
    <property type="molecule type" value="Genomic_DNA"/>
</dbReference>
<dbReference type="InterPro" id="IPR007791">
    <property type="entry name" value="DjlA_N"/>
</dbReference>
<organism evidence="2">
    <name type="scientific">marine metagenome</name>
    <dbReference type="NCBI Taxonomy" id="408172"/>
    <lineage>
        <taxon>unclassified sequences</taxon>
        <taxon>metagenomes</taxon>
        <taxon>ecological metagenomes</taxon>
    </lineage>
</organism>
<name>A0A382K2D6_9ZZZZ</name>